<dbReference type="GO" id="GO:0000166">
    <property type="term" value="F:nucleotide binding"/>
    <property type="evidence" value="ECO:0007669"/>
    <property type="project" value="InterPro"/>
</dbReference>
<comment type="similarity">
    <text evidence="3">Belongs to the eukaryotic RPC9 RNA polymerase subunit family.</text>
</comment>
<dbReference type="InterPro" id="IPR038324">
    <property type="entry name" value="Rpb4/RPC9_sf"/>
</dbReference>
<keyword evidence="8" id="KW-0804">Transcription</keyword>
<keyword evidence="5" id="KW-1003">Cell membrane</keyword>
<evidence type="ECO:0000259" key="14">
    <source>
        <dbReference type="SMART" id="SM00657"/>
    </source>
</evidence>
<protein>
    <recommendedName>
        <fullName evidence="4">DNA-directed RNA polymerase III subunit RPC9</fullName>
    </recommendedName>
    <alternativeName>
        <fullName evidence="13">DNA-directed RNA polymerase III subunit rpc9</fullName>
    </alternativeName>
</protein>
<dbReference type="PANTHER" id="PTHR15561">
    <property type="entry name" value="CALCITONIN GENE-RELATED PEPTIDE-RECEPTOR COMPONENT PROTEIN"/>
    <property type="match status" value="1"/>
</dbReference>
<dbReference type="InterPro" id="IPR010997">
    <property type="entry name" value="HRDC-like_sf"/>
</dbReference>
<keyword evidence="6" id="KW-0240">DNA-directed RNA polymerase</keyword>
<evidence type="ECO:0000256" key="13">
    <source>
        <dbReference type="ARBA" id="ARBA00073026"/>
    </source>
</evidence>
<dbReference type="SUPFAM" id="SSF47819">
    <property type="entry name" value="HRDC-like"/>
    <property type="match status" value="1"/>
</dbReference>
<keyword evidence="7" id="KW-0472">Membrane</keyword>
<organism evidence="15 16">
    <name type="scientific">Ignelater luminosus</name>
    <name type="common">Cucubano</name>
    <name type="synonym">Pyrophorus luminosus</name>
    <dbReference type="NCBI Taxonomy" id="2038154"/>
    <lineage>
        <taxon>Eukaryota</taxon>
        <taxon>Metazoa</taxon>
        <taxon>Ecdysozoa</taxon>
        <taxon>Arthropoda</taxon>
        <taxon>Hexapoda</taxon>
        <taxon>Insecta</taxon>
        <taxon>Pterygota</taxon>
        <taxon>Neoptera</taxon>
        <taxon>Endopterygota</taxon>
        <taxon>Coleoptera</taxon>
        <taxon>Polyphaga</taxon>
        <taxon>Elateriformia</taxon>
        <taxon>Elateroidea</taxon>
        <taxon>Elateridae</taxon>
        <taxon>Agrypninae</taxon>
        <taxon>Pyrophorini</taxon>
        <taxon>Ignelater</taxon>
    </lineage>
</organism>
<evidence type="ECO:0000256" key="5">
    <source>
        <dbReference type="ARBA" id="ARBA00022475"/>
    </source>
</evidence>
<evidence type="ECO:0000256" key="7">
    <source>
        <dbReference type="ARBA" id="ARBA00023136"/>
    </source>
</evidence>
<dbReference type="FunFam" id="1.20.1250.40:FF:000002">
    <property type="entry name" value="DNA-directed RNA polymerase III subunit RPC9"/>
    <property type="match status" value="1"/>
</dbReference>
<dbReference type="InterPro" id="IPR038846">
    <property type="entry name" value="RPC9"/>
</dbReference>
<evidence type="ECO:0000256" key="6">
    <source>
        <dbReference type="ARBA" id="ARBA00022478"/>
    </source>
</evidence>
<comment type="caution">
    <text evidence="15">The sequence shown here is derived from an EMBL/GenBank/DDBJ whole genome shotgun (WGS) entry which is preliminary data.</text>
</comment>
<dbReference type="GO" id="GO:0005666">
    <property type="term" value="C:RNA polymerase III complex"/>
    <property type="evidence" value="ECO:0007669"/>
    <property type="project" value="InterPro"/>
</dbReference>
<evidence type="ECO:0000256" key="2">
    <source>
        <dbReference type="ARBA" id="ARBA00004413"/>
    </source>
</evidence>
<dbReference type="OrthoDB" id="1746530at2759"/>
<dbReference type="InterPro" id="IPR005574">
    <property type="entry name" value="Rpb4/RPC9"/>
</dbReference>
<evidence type="ECO:0000256" key="9">
    <source>
        <dbReference type="ARBA" id="ARBA00023242"/>
    </source>
</evidence>
<dbReference type="EMBL" id="VTPC01001120">
    <property type="protein sequence ID" value="KAF2903040.1"/>
    <property type="molecule type" value="Genomic_DNA"/>
</dbReference>
<dbReference type="GO" id="GO:0006384">
    <property type="term" value="P:transcription initiation at RNA polymerase III promoter"/>
    <property type="evidence" value="ECO:0007669"/>
    <property type="project" value="InterPro"/>
</dbReference>
<dbReference type="Gene3D" id="1.20.1250.40">
    <property type="match status" value="1"/>
</dbReference>
<evidence type="ECO:0000256" key="11">
    <source>
        <dbReference type="ARBA" id="ARBA00044007"/>
    </source>
</evidence>
<dbReference type="AlphaFoldDB" id="A0A8K0DME2"/>
<comment type="subunit">
    <text evidence="11">Component of the RNA polymerase III complex consisting of 17 subunits: a ten-subunit horseshoe-shaped catalytic core composed of POLR3A/RPC1, POLR3B/RPC2, POLR1C/RPAC1, POLR1D/RPAC2, POLR3K/RPC10, POLR2E/RPABC1, POLR2F/RPABC2, POLR2H/RPABC3, POLR2K/RPABC4 and POLR2L/RPABC5; a mobile stalk composed of two subunits POLR3H/RPC8 and CRCP/RPC9, protruding from the core and functioning primarily in transcription initiation; and additional subunits homologous to general transcription factors of the RNA polymerase II machinery, POLR3C/RPC3-POLR3F/RPC6-POLR3G/RPC7 heterotrimer required for transcription initiation and POLR3D/RPC4-POLR3E/RPC5 heterodimer involved in both transcription initiation and termination.</text>
</comment>
<evidence type="ECO:0000313" key="15">
    <source>
        <dbReference type="EMBL" id="KAF2903040.1"/>
    </source>
</evidence>
<evidence type="ECO:0000256" key="12">
    <source>
        <dbReference type="ARBA" id="ARBA00045808"/>
    </source>
</evidence>
<comment type="function">
    <text evidence="12">DNA-dependent RNA polymerase catalyzes the transcription of DNA into RNA using the four ribonucleoside triphosphates as substrates. Specific peripheric component of RNA polymerase III (Pol III) which synthesizes small non-coding RNAs including 5S rRNA, snRNAs, tRNAs and miRNAs from at least 500 distinct genomic loci. With POLR3H/RPC8 forms a mobile stalk that protrudes from Pol III core and functions primarily in transcription initiation. Pol III plays a key role in sensing and limiting infection by intracellular bacteria and DNA viruses. Acts as nuclear and cytosolic DNA sensor involved in innate immune response. Can sense non-self dsDNA that serves as template for transcription into dsRNA. The non-self RNA polymerase III transcripts, such as Epstein-Barr virus-encoded RNAs (EBERs) induce type I interferon and NF-kappa-B through the RIG-I pathway.</text>
</comment>
<evidence type="ECO:0000256" key="1">
    <source>
        <dbReference type="ARBA" id="ARBA00004123"/>
    </source>
</evidence>
<proteinExistence type="inferred from homology"/>
<comment type="function">
    <text evidence="10">Accessory protein for the calcitonin gene-related peptide (CGRP) receptor. It modulates CGRP responsiveness in a variety of tissues.</text>
</comment>
<gene>
    <name evidence="15" type="ORF">ILUMI_03137</name>
</gene>
<name>A0A8K0DME2_IGNLU</name>
<keyword evidence="16" id="KW-1185">Reference proteome</keyword>
<dbReference type="PANTHER" id="PTHR15561:SF0">
    <property type="entry name" value="DNA-DIRECTED RNA POLYMERASE III SUBUNIT RPC9"/>
    <property type="match status" value="1"/>
</dbReference>
<evidence type="ECO:0000256" key="3">
    <source>
        <dbReference type="ARBA" id="ARBA00006898"/>
    </source>
</evidence>
<reference evidence="15" key="1">
    <citation type="submission" date="2019-08" db="EMBL/GenBank/DDBJ databases">
        <title>The genome of the North American firefly Photinus pyralis.</title>
        <authorList>
            <consortium name="Photinus pyralis genome working group"/>
            <person name="Fallon T.R."/>
            <person name="Sander Lower S.E."/>
            <person name="Weng J.-K."/>
        </authorList>
    </citation>
    <scope>NUCLEOTIDE SEQUENCE</scope>
    <source>
        <strain evidence="15">TRF0915ILg1</strain>
        <tissue evidence="15">Whole body</tissue>
    </source>
</reference>
<dbReference type="SMART" id="SM00657">
    <property type="entry name" value="RPOL4c"/>
    <property type="match status" value="1"/>
</dbReference>
<dbReference type="Proteomes" id="UP000801492">
    <property type="component" value="Unassembled WGS sequence"/>
</dbReference>
<dbReference type="GO" id="GO:0005886">
    <property type="term" value="C:plasma membrane"/>
    <property type="evidence" value="ECO:0007669"/>
    <property type="project" value="UniProtKB-SubCell"/>
</dbReference>
<sequence length="135" mass="15489">MEIVNPNVATLSNFEVMKHLQKLKDGRKRDKPHGQLATITYETLRYLENTPCNGQTSDSITTCLKALEPFNLNKPEKLMLINSPPTTALEIQLMIEESEERLTEEQVQQLLKIIVEHFPHVQKASDENDDDDDDE</sequence>
<dbReference type="InterPro" id="IPR006590">
    <property type="entry name" value="RNA_pol_Rpb4/RPC9_core"/>
</dbReference>
<evidence type="ECO:0000256" key="8">
    <source>
        <dbReference type="ARBA" id="ARBA00023163"/>
    </source>
</evidence>
<dbReference type="Pfam" id="PF03874">
    <property type="entry name" value="RNA_pol_Rpb4"/>
    <property type="match status" value="1"/>
</dbReference>
<evidence type="ECO:0000313" key="16">
    <source>
        <dbReference type="Proteomes" id="UP000801492"/>
    </source>
</evidence>
<evidence type="ECO:0000256" key="10">
    <source>
        <dbReference type="ARBA" id="ARBA00043924"/>
    </source>
</evidence>
<accession>A0A8K0DME2</accession>
<comment type="subcellular location">
    <subcellularLocation>
        <location evidence="2">Cell membrane</location>
        <topology evidence="2">Peripheral membrane protein</topology>
        <orientation evidence="2">Cytoplasmic side</orientation>
    </subcellularLocation>
    <subcellularLocation>
        <location evidence="1">Nucleus</location>
    </subcellularLocation>
</comment>
<evidence type="ECO:0000256" key="4">
    <source>
        <dbReference type="ARBA" id="ARBA00016672"/>
    </source>
</evidence>
<keyword evidence="9" id="KW-0539">Nucleus</keyword>
<feature type="domain" description="RNA polymerase Rpb4/RPC9 core" evidence="14">
    <location>
        <begin position="1"/>
        <end position="121"/>
    </location>
</feature>